<evidence type="ECO:0000313" key="1">
    <source>
        <dbReference type="EMBL" id="OWR41977.1"/>
    </source>
</evidence>
<gene>
    <name evidence="1" type="ORF">KGM_202984</name>
</gene>
<accession>A0A212EKG8</accession>
<comment type="caution">
    <text evidence="1">The sequence shown here is derived from an EMBL/GenBank/DDBJ whole genome shotgun (WGS) entry which is preliminary data.</text>
</comment>
<protein>
    <submittedName>
        <fullName evidence="1">Uncharacterized protein</fullName>
    </submittedName>
</protein>
<reference evidence="1 2" key="1">
    <citation type="journal article" date="2011" name="Cell">
        <title>The monarch butterfly genome yields insights into long-distance migration.</title>
        <authorList>
            <person name="Zhan S."/>
            <person name="Merlin C."/>
            <person name="Boore J.L."/>
            <person name="Reppert S.M."/>
        </authorList>
    </citation>
    <scope>NUCLEOTIDE SEQUENCE [LARGE SCALE GENOMIC DNA]</scope>
    <source>
        <strain evidence="1">F-2</strain>
    </source>
</reference>
<dbReference type="Proteomes" id="UP000007151">
    <property type="component" value="Unassembled WGS sequence"/>
</dbReference>
<dbReference type="KEGG" id="dpl:KGM_202984"/>
<dbReference type="EMBL" id="AGBW02014274">
    <property type="protein sequence ID" value="OWR41977.1"/>
    <property type="molecule type" value="Genomic_DNA"/>
</dbReference>
<keyword evidence="2" id="KW-1185">Reference proteome</keyword>
<evidence type="ECO:0000313" key="2">
    <source>
        <dbReference type="Proteomes" id="UP000007151"/>
    </source>
</evidence>
<dbReference type="AlphaFoldDB" id="A0A212EKG8"/>
<organism evidence="1 2">
    <name type="scientific">Danaus plexippus plexippus</name>
    <dbReference type="NCBI Taxonomy" id="278856"/>
    <lineage>
        <taxon>Eukaryota</taxon>
        <taxon>Metazoa</taxon>
        <taxon>Ecdysozoa</taxon>
        <taxon>Arthropoda</taxon>
        <taxon>Hexapoda</taxon>
        <taxon>Insecta</taxon>
        <taxon>Pterygota</taxon>
        <taxon>Neoptera</taxon>
        <taxon>Endopterygota</taxon>
        <taxon>Lepidoptera</taxon>
        <taxon>Glossata</taxon>
        <taxon>Ditrysia</taxon>
        <taxon>Papilionoidea</taxon>
        <taxon>Nymphalidae</taxon>
        <taxon>Danainae</taxon>
        <taxon>Danaini</taxon>
        <taxon>Danaina</taxon>
        <taxon>Danaus</taxon>
        <taxon>Danaus</taxon>
    </lineage>
</organism>
<proteinExistence type="predicted"/>
<sequence>MSKKHLHNQAAIPLAPAVFKFSCFKLCATFECKAVHCHGDRRRNLHEGERPLEMLIVCASPCGLWSVNQLGPVHEAGIRLADSTIYKHALSERSRCSCVTECNSTPPLF</sequence>
<dbReference type="InParanoid" id="A0A212EKG8"/>
<name>A0A212EKG8_DANPL</name>